<proteinExistence type="predicted"/>
<dbReference type="Proteomes" id="UP000316030">
    <property type="component" value="Unassembled WGS sequence"/>
</dbReference>
<dbReference type="RefSeq" id="WP_142494335.1">
    <property type="nucleotide sequence ID" value="NZ_FXTO01000026.1"/>
</dbReference>
<reference evidence="1 2" key="1">
    <citation type="submission" date="2017-05" db="EMBL/GenBank/DDBJ databases">
        <authorList>
            <person name="Varghese N."/>
            <person name="Submissions S."/>
        </authorList>
    </citation>
    <scope>NUCLEOTIDE SEQUENCE [LARGE SCALE GENOMIC DNA]</scope>
    <source>
        <strain evidence="1 2">DSM 29506</strain>
    </source>
</reference>
<dbReference type="AlphaFoldDB" id="A0A521FB95"/>
<evidence type="ECO:0000313" key="1">
    <source>
        <dbReference type="EMBL" id="SMO93324.1"/>
    </source>
</evidence>
<protein>
    <submittedName>
        <fullName evidence="1">Uncharacterized protein</fullName>
    </submittedName>
</protein>
<sequence length="134" mass="14594">MTTTPSADTCDQPKQDDNLAIAMSLPSEVLVEALRRPGRFAVVDGNSAVPMANVRMGYPLESQIAVAMSAMTSQIIARFPIKNWIAAMSDNGKRGTNSIGIVVKEPDVSKSPHDEYMQNRVVTARFTVLLAEDR</sequence>
<name>A0A521FB95_9RHOB</name>
<dbReference type="EMBL" id="FXTO01000026">
    <property type="protein sequence ID" value="SMO93324.1"/>
    <property type="molecule type" value="Genomic_DNA"/>
</dbReference>
<gene>
    <name evidence="1" type="ORF">SAMN06265173_12616</name>
</gene>
<evidence type="ECO:0000313" key="2">
    <source>
        <dbReference type="Proteomes" id="UP000316030"/>
    </source>
</evidence>
<keyword evidence="2" id="KW-1185">Reference proteome</keyword>
<organism evidence="1 2">
    <name type="scientific">Thalassovita litoralis</name>
    <dbReference type="NCBI Taxonomy" id="1010611"/>
    <lineage>
        <taxon>Bacteria</taxon>
        <taxon>Pseudomonadati</taxon>
        <taxon>Pseudomonadota</taxon>
        <taxon>Alphaproteobacteria</taxon>
        <taxon>Rhodobacterales</taxon>
        <taxon>Roseobacteraceae</taxon>
        <taxon>Thalassovita</taxon>
    </lineage>
</organism>
<accession>A0A521FB95</accession>